<protein>
    <submittedName>
        <fullName evidence="2">Uncharacterized protein</fullName>
    </submittedName>
</protein>
<name>A0A699LCM5_TANCI</name>
<comment type="caution">
    <text evidence="2">The sequence shown here is derived from an EMBL/GenBank/DDBJ whole genome shotgun (WGS) entry which is preliminary data.</text>
</comment>
<feature type="region of interest" description="Disordered" evidence="1">
    <location>
        <begin position="1"/>
        <end position="30"/>
    </location>
</feature>
<sequence>PSPLLKQLPQPSRTTNHPKPPPLTNLYSGHQELHTYKGMIAINIERKR</sequence>
<dbReference type="AlphaFoldDB" id="A0A699LCM5"/>
<evidence type="ECO:0000313" key="2">
    <source>
        <dbReference type="EMBL" id="GFB33376.1"/>
    </source>
</evidence>
<evidence type="ECO:0000256" key="1">
    <source>
        <dbReference type="SAM" id="MobiDB-lite"/>
    </source>
</evidence>
<dbReference type="EMBL" id="BKCJ010604340">
    <property type="protein sequence ID" value="GFB33376.1"/>
    <property type="molecule type" value="Genomic_DNA"/>
</dbReference>
<feature type="compositionally biased region" description="Low complexity" evidence="1">
    <location>
        <begin position="1"/>
        <end position="12"/>
    </location>
</feature>
<accession>A0A699LCM5</accession>
<gene>
    <name evidence="2" type="ORF">Tci_705347</name>
</gene>
<proteinExistence type="predicted"/>
<reference evidence="2" key="1">
    <citation type="journal article" date="2019" name="Sci. Rep.">
        <title>Draft genome of Tanacetum cinerariifolium, the natural source of mosquito coil.</title>
        <authorList>
            <person name="Yamashiro T."/>
            <person name="Shiraishi A."/>
            <person name="Satake H."/>
            <person name="Nakayama K."/>
        </authorList>
    </citation>
    <scope>NUCLEOTIDE SEQUENCE</scope>
</reference>
<organism evidence="2">
    <name type="scientific">Tanacetum cinerariifolium</name>
    <name type="common">Dalmatian daisy</name>
    <name type="synonym">Chrysanthemum cinerariifolium</name>
    <dbReference type="NCBI Taxonomy" id="118510"/>
    <lineage>
        <taxon>Eukaryota</taxon>
        <taxon>Viridiplantae</taxon>
        <taxon>Streptophyta</taxon>
        <taxon>Embryophyta</taxon>
        <taxon>Tracheophyta</taxon>
        <taxon>Spermatophyta</taxon>
        <taxon>Magnoliopsida</taxon>
        <taxon>eudicotyledons</taxon>
        <taxon>Gunneridae</taxon>
        <taxon>Pentapetalae</taxon>
        <taxon>asterids</taxon>
        <taxon>campanulids</taxon>
        <taxon>Asterales</taxon>
        <taxon>Asteraceae</taxon>
        <taxon>Asteroideae</taxon>
        <taxon>Anthemideae</taxon>
        <taxon>Anthemidinae</taxon>
        <taxon>Tanacetum</taxon>
    </lineage>
</organism>
<feature type="non-terminal residue" evidence="2">
    <location>
        <position position="1"/>
    </location>
</feature>